<organism evidence="2 3">
    <name type="scientific">Diploptera punctata</name>
    <name type="common">Pacific beetle cockroach</name>
    <dbReference type="NCBI Taxonomy" id="6984"/>
    <lineage>
        <taxon>Eukaryota</taxon>
        <taxon>Metazoa</taxon>
        <taxon>Ecdysozoa</taxon>
        <taxon>Arthropoda</taxon>
        <taxon>Hexapoda</taxon>
        <taxon>Insecta</taxon>
        <taxon>Pterygota</taxon>
        <taxon>Neoptera</taxon>
        <taxon>Polyneoptera</taxon>
        <taxon>Dictyoptera</taxon>
        <taxon>Blattodea</taxon>
        <taxon>Blaberoidea</taxon>
        <taxon>Blaberidae</taxon>
        <taxon>Diplopterinae</taxon>
        <taxon>Diploptera</taxon>
    </lineage>
</organism>
<feature type="transmembrane region" description="Helical" evidence="1">
    <location>
        <begin position="13"/>
        <end position="39"/>
    </location>
</feature>
<feature type="non-terminal residue" evidence="2">
    <location>
        <position position="1"/>
    </location>
</feature>
<keyword evidence="3" id="KW-1185">Reference proteome</keyword>
<keyword evidence="1" id="KW-0812">Transmembrane</keyword>
<comment type="caution">
    <text evidence="2">The sequence shown here is derived from an EMBL/GenBank/DDBJ whole genome shotgun (WGS) entry which is preliminary data.</text>
</comment>
<accession>A0AAD7ZFW7</accession>
<evidence type="ECO:0000313" key="3">
    <source>
        <dbReference type="Proteomes" id="UP001233999"/>
    </source>
</evidence>
<evidence type="ECO:0000313" key="2">
    <source>
        <dbReference type="EMBL" id="KAJ9579577.1"/>
    </source>
</evidence>
<name>A0AAD7ZFW7_DIPPU</name>
<sequence length="110" mass="12536">RRSFSSGSHDLNLVLMFTVSCSILVTPILMFVLAIIFLASIGKSLGVRRLYVKLLLKIFEFIRVEERKDLKVKVRVQRDGKAVEIPVSYKVFMSVHGMLLIDRRAAVLKT</sequence>
<evidence type="ECO:0000256" key="1">
    <source>
        <dbReference type="SAM" id="Phobius"/>
    </source>
</evidence>
<reference evidence="2" key="2">
    <citation type="submission" date="2023-05" db="EMBL/GenBank/DDBJ databases">
        <authorList>
            <person name="Fouks B."/>
        </authorList>
    </citation>
    <scope>NUCLEOTIDE SEQUENCE</scope>
    <source>
        <strain evidence="2">Stay&amp;Tobe</strain>
        <tissue evidence="2">Testes</tissue>
    </source>
</reference>
<feature type="non-terminal residue" evidence="2">
    <location>
        <position position="110"/>
    </location>
</feature>
<proteinExistence type="predicted"/>
<protein>
    <submittedName>
        <fullName evidence="2">Uncharacterized protein</fullName>
    </submittedName>
</protein>
<dbReference type="AlphaFoldDB" id="A0AAD7ZFW7"/>
<dbReference type="EMBL" id="JASPKZ010008385">
    <property type="protein sequence ID" value="KAJ9579577.1"/>
    <property type="molecule type" value="Genomic_DNA"/>
</dbReference>
<dbReference type="Proteomes" id="UP001233999">
    <property type="component" value="Unassembled WGS sequence"/>
</dbReference>
<reference evidence="2" key="1">
    <citation type="journal article" date="2023" name="IScience">
        <title>Live-bearing cockroach genome reveals convergent evolutionary mechanisms linked to viviparity in insects and beyond.</title>
        <authorList>
            <person name="Fouks B."/>
            <person name="Harrison M.C."/>
            <person name="Mikhailova A.A."/>
            <person name="Marchal E."/>
            <person name="English S."/>
            <person name="Carruthers M."/>
            <person name="Jennings E.C."/>
            <person name="Chiamaka E.L."/>
            <person name="Frigard R.A."/>
            <person name="Pippel M."/>
            <person name="Attardo G.M."/>
            <person name="Benoit J.B."/>
            <person name="Bornberg-Bauer E."/>
            <person name="Tobe S.S."/>
        </authorList>
    </citation>
    <scope>NUCLEOTIDE SEQUENCE</scope>
    <source>
        <strain evidence="2">Stay&amp;Tobe</strain>
    </source>
</reference>
<keyword evidence="1" id="KW-1133">Transmembrane helix</keyword>
<keyword evidence="1" id="KW-0472">Membrane</keyword>
<gene>
    <name evidence="2" type="ORF">L9F63_004762</name>
</gene>